<keyword evidence="8" id="KW-1185">Reference proteome</keyword>
<dbReference type="InterPro" id="IPR009056">
    <property type="entry name" value="Cyt_c-like_dom"/>
</dbReference>
<keyword evidence="1 4" id="KW-0349">Heme</keyword>
<feature type="signal peptide" evidence="5">
    <location>
        <begin position="1"/>
        <end position="28"/>
    </location>
</feature>
<evidence type="ECO:0000259" key="6">
    <source>
        <dbReference type="PROSITE" id="PS51007"/>
    </source>
</evidence>
<dbReference type="InterPro" id="IPR036909">
    <property type="entry name" value="Cyt_c-like_dom_sf"/>
</dbReference>
<dbReference type="SUPFAM" id="SSF46626">
    <property type="entry name" value="Cytochrome c"/>
    <property type="match status" value="1"/>
</dbReference>
<accession>A0A917KU61</accession>
<dbReference type="GO" id="GO:0020037">
    <property type="term" value="F:heme binding"/>
    <property type="evidence" value="ECO:0007669"/>
    <property type="project" value="InterPro"/>
</dbReference>
<evidence type="ECO:0000256" key="2">
    <source>
        <dbReference type="ARBA" id="ARBA00022723"/>
    </source>
</evidence>
<keyword evidence="5" id="KW-0732">Signal</keyword>
<dbReference type="Pfam" id="PF00034">
    <property type="entry name" value="Cytochrom_C"/>
    <property type="match status" value="1"/>
</dbReference>
<evidence type="ECO:0000313" key="8">
    <source>
        <dbReference type="Proteomes" id="UP000661507"/>
    </source>
</evidence>
<dbReference type="Proteomes" id="UP000661507">
    <property type="component" value="Unassembled WGS sequence"/>
</dbReference>
<evidence type="ECO:0000256" key="5">
    <source>
        <dbReference type="SAM" id="SignalP"/>
    </source>
</evidence>
<dbReference type="GO" id="GO:0046872">
    <property type="term" value="F:metal ion binding"/>
    <property type="evidence" value="ECO:0007669"/>
    <property type="project" value="UniProtKB-KW"/>
</dbReference>
<comment type="caution">
    <text evidence="7">The sequence shown here is derived from an EMBL/GenBank/DDBJ whole genome shotgun (WGS) entry which is preliminary data.</text>
</comment>
<keyword evidence="3 4" id="KW-0408">Iron</keyword>
<evidence type="ECO:0000256" key="1">
    <source>
        <dbReference type="ARBA" id="ARBA00022617"/>
    </source>
</evidence>
<feature type="domain" description="Cytochrome c" evidence="6">
    <location>
        <begin position="29"/>
        <end position="110"/>
    </location>
</feature>
<reference evidence="7" key="1">
    <citation type="journal article" date="2014" name="Int. J. Syst. Evol. Microbiol.">
        <title>Complete genome sequence of Corynebacterium casei LMG S-19264T (=DSM 44701T), isolated from a smear-ripened cheese.</title>
        <authorList>
            <consortium name="US DOE Joint Genome Institute (JGI-PGF)"/>
            <person name="Walter F."/>
            <person name="Albersmeier A."/>
            <person name="Kalinowski J."/>
            <person name="Ruckert C."/>
        </authorList>
    </citation>
    <scope>NUCLEOTIDE SEQUENCE</scope>
    <source>
        <strain evidence="7">CGMCC 1.3617</strain>
    </source>
</reference>
<dbReference type="AlphaFoldDB" id="A0A917KU61"/>
<sequence length="111" mass="11727">MRRLSARAAFLALLAVLACAPAPDQATAQSIAEGRHLLETRCAACHAIGPTGASPRPGAPAFRDLHKRYPVDQLTEALAEGIVTGHPDMPVVAFDETQVAAVVAYLRSLEQ</sequence>
<reference evidence="7" key="2">
    <citation type="submission" date="2020-09" db="EMBL/GenBank/DDBJ databases">
        <authorList>
            <person name="Sun Q."/>
            <person name="Zhou Y."/>
        </authorList>
    </citation>
    <scope>NUCLEOTIDE SEQUENCE</scope>
    <source>
        <strain evidence="7">CGMCC 1.3617</strain>
    </source>
</reference>
<name>A0A917KU61_9PROT</name>
<dbReference type="EMBL" id="BMKW01000010">
    <property type="protein sequence ID" value="GGJ30058.1"/>
    <property type="molecule type" value="Genomic_DNA"/>
</dbReference>
<dbReference type="GO" id="GO:0009055">
    <property type="term" value="F:electron transfer activity"/>
    <property type="evidence" value="ECO:0007669"/>
    <property type="project" value="InterPro"/>
</dbReference>
<gene>
    <name evidence="7" type="ORF">GCM10011320_41910</name>
</gene>
<dbReference type="PROSITE" id="PS51257">
    <property type="entry name" value="PROKAR_LIPOPROTEIN"/>
    <property type="match status" value="1"/>
</dbReference>
<dbReference type="RefSeq" id="WP_188970319.1">
    <property type="nucleotide sequence ID" value="NZ_BMKW01000010.1"/>
</dbReference>
<evidence type="ECO:0000256" key="4">
    <source>
        <dbReference type="PROSITE-ProRule" id="PRU00433"/>
    </source>
</evidence>
<organism evidence="7 8">
    <name type="scientific">Neoroseomonas lacus</name>
    <dbReference type="NCBI Taxonomy" id="287609"/>
    <lineage>
        <taxon>Bacteria</taxon>
        <taxon>Pseudomonadati</taxon>
        <taxon>Pseudomonadota</taxon>
        <taxon>Alphaproteobacteria</taxon>
        <taxon>Acetobacterales</taxon>
        <taxon>Acetobacteraceae</taxon>
        <taxon>Neoroseomonas</taxon>
    </lineage>
</organism>
<keyword evidence="2 4" id="KW-0479">Metal-binding</keyword>
<evidence type="ECO:0000313" key="7">
    <source>
        <dbReference type="EMBL" id="GGJ30058.1"/>
    </source>
</evidence>
<proteinExistence type="predicted"/>
<protein>
    <recommendedName>
        <fullName evidence="6">Cytochrome c domain-containing protein</fullName>
    </recommendedName>
</protein>
<dbReference type="Gene3D" id="1.10.760.10">
    <property type="entry name" value="Cytochrome c-like domain"/>
    <property type="match status" value="1"/>
</dbReference>
<dbReference type="PROSITE" id="PS51007">
    <property type="entry name" value="CYTC"/>
    <property type="match status" value="1"/>
</dbReference>
<evidence type="ECO:0000256" key="3">
    <source>
        <dbReference type="ARBA" id="ARBA00023004"/>
    </source>
</evidence>
<feature type="chain" id="PRO_5037437400" description="Cytochrome c domain-containing protein" evidence="5">
    <location>
        <begin position="29"/>
        <end position="111"/>
    </location>
</feature>